<sequence length="208" mass="24044">MSMWYEPLSVVDNPLLWVDGDPLLWVDIDPLLWVDVSEYVKPDEGQYGRSRIREKHENRAENISFSRRILWLKVANSNNNPNIIAAYFLEFVKEIGGVLRCIRMDAGTENVVVEDMQKAFRWYHGDNMAGERSVIVGSSHTNQSVGGDSCIKEGALDSALCNLFSRNWTKYEQRGRHEKEHLVESLTFYICVQNYMCMRKNSGQMENN</sequence>
<dbReference type="EMBL" id="CP111020">
    <property type="protein sequence ID" value="WAR14378.1"/>
    <property type="molecule type" value="Genomic_DNA"/>
</dbReference>
<proteinExistence type="predicted"/>
<accession>A0ABY7F0U9</accession>
<dbReference type="PANTHER" id="PTHR46177">
    <property type="entry name" value="INTEGRASE CATALYTIC DOMAIN-CONTAINING PROTEIN"/>
    <property type="match status" value="1"/>
</dbReference>
<dbReference type="PANTHER" id="PTHR46177:SF1">
    <property type="entry name" value="INTEGRASE CATALYTIC DOMAIN-CONTAINING PROTEIN"/>
    <property type="match status" value="1"/>
</dbReference>
<evidence type="ECO:0000313" key="2">
    <source>
        <dbReference type="Proteomes" id="UP001164746"/>
    </source>
</evidence>
<reference evidence="1" key="1">
    <citation type="submission" date="2022-11" db="EMBL/GenBank/DDBJ databases">
        <title>Centuries of genome instability and evolution in soft-shell clam transmissible cancer (bioRxiv).</title>
        <authorList>
            <person name="Hart S.F.M."/>
            <person name="Yonemitsu M.A."/>
            <person name="Giersch R.M."/>
            <person name="Beal B.F."/>
            <person name="Arriagada G."/>
            <person name="Davis B.W."/>
            <person name="Ostrander E.A."/>
            <person name="Goff S.P."/>
            <person name="Metzger M.J."/>
        </authorList>
    </citation>
    <scope>NUCLEOTIDE SEQUENCE</scope>
    <source>
        <strain evidence="1">MELC-2E11</strain>
        <tissue evidence="1">Siphon/mantle</tissue>
    </source>
</reference>
<keyword evidence="2" id="KW-1185">Reference proteome</keyword>
<name>A0ABY7F0U9_MYAAR</name>
<protein>
    <submittedName>
        <fullName evidence="1">Uncharacterized protein</fullName>
    </submittedName>
</protein>
<dbReference type="Proteomes" id="UP001164746">
    <property type="component" value="Chromosome 9"/>
</dbReference>
<gene>
    <name evidence="1" type="ORF">MAR_004483</name>
</gene>
<organism evidence="1 2">
    <name type="scientific">Mya arenaria</name>
    <name type="common">Soft-shell clam</name>
    <dbReference type="NCBI Taxonomy" id="6604"/>
    <lineage>
        <taxon>Eukaryota</taxon>
        <taxon>Metazoa</taxon>
        <taxon>Spiralia</taxon>
        <taxon>Lophotrochozoa</taxon>
        <taxon>Mollusca</taxon>
        <taxon>Bivalvia</taxon>
        <taxon>Autobranchia</taxon>
        <taxon>Heteroconchia</taxon>
        <taxon>Euheterodonta</taxon>
        <taxon>Imparidentia</taxon>
        <taxon>Neoheterodontei</taxon>
        <taxon>Myida</taxon>
        <taxon>Myoidea</taxon>
        <taxon>Myidae</taxon>
        <taxon>Mya</taxon>
    </lineage>
</organism>
<evidence type="ECO:0000313" key="1">
    <source>
        <dbReference type="EMBL" id="WAR14378.1"/>
    </source>
</evidence>